<dbReference type="GO" id="GO:0008017">
    <property type="term" value="F:microtubule binding"/>
    <property type="evidence" value="ECO:0007669"/>
    <property type="project" value="InterPro"/>
</dbReference>
<sequence>MKSTILVTNTIKEVYVNQKNNEDLSLIQTQLGQIENLQSNLLDLLQRFMGSSQTGMQSLETRVHDLELALDEICYDLAISTGRMSNANTTGNSCCMIPGTDILSSNFWRRTEGAYSVSNYVSSGNPPSLTTMRNITDRNG</sequence>
<name>A0A7J7LF31_9MAGN</name>
<dbReference type="Proteomes" id="UP000541444">
    <property type="component" value="Unassembled WGS sequence"/>
</dbReference>
<keyword evidence="2" id="KW-1185">Reference proteome</keyword>
<accession>A0A7J7LF31</accession>
<dbReference type="OrthoDB" id="1904066at2759"/>
<dbReference type="InterPro" id="IPR033337">
    <property type="entry name" value="TORTIFOLIA1/SINE1-2"/>
</dbReference>
<protein>
    <submittedName>
        <fullName evidence="1">Uncharacterized protein</fullName>
    </submittedName>
</protein>
<organism evidence="1 2">
    <name type="scientific">Kingdonia uniflora</name>
    <dbReference type="NCBI Taxonomy" id="39325"/>
    <lineage>
        <taxon>Eukaryota</taxon>
        <taxon>Viridiplantae</taxon>
        <taxon>Streptophyta</taxon>
        <taxon>Embryophyta</taxon>
        <taxon>Tracheophyta</taxon>
        <taxon>Spermatophyta</taxon>
        <taxon>Magnoliopsida</taxon>
        <taxon>Ranunculales</taxon>
        <taxon>Circaeasteraceae</taxon>
        <taxon>Kingdonia</taxon>
    </lineage>
</organism>
<comment type="caution">
    <text evidence="1">The sequence shown here is derived from an EMBL/GenBank/DDBJ whole genome shotgun (WGS) entry which is preliminary data.</text>
</comment>
<dbReference type="PANTHER" id="PTHR31355">
    <property type="entry name" value="MICROTUBULE-ASSOCIATED PROTEIN TORTIFOLIA1"/>
    <property type="match status" value="1"/>
</dbReference>
<reference evidence="1 2" key="1">
    <citation type="journal article" date="2020" name="IScience">
        <title>Genome Sequencing of the Endangered Kingdonia uniflora (Circaeasteraceae, Ranunculales) Reveals Potential Mechanisms of Evolutionary Specialization.</title>
        <authorList>
            <person name="Sun Y."/>
            <person name="Deng T."/>
            <person name="Zhang A."/>
            <person name="Moore M.J."/>
            <person name="Landis J.B."/>
            <person name="Lin N."/>
            <person name="Zhang H."/>
            <person name="Zhang X."/>
            <person name="Huang J."/>
            <person name="Zhang X."/>
            <person name="Sun H."/>
            <person name="Wang H."/>
        </authorList>
    </citation>
    <scope>NUCLEOTIDE SEQUENCE [LARGE SCALE GENOMIC DNA]</scope>
    <source>
        <strain evidence="1">TB1705</strain>
        <tissue evidence="1">Leaf</tissue>
    </source>
</reference>
<dbReference type="EMBL" id="JACGCM010002332">
    <property type="protein sequence ID" value="KAF6141114.1"/>
    <property type="molecule type" value="Genomic_DNA"/>
</dbReference>
<gene>
    <name evidence="1" type="ORF">GIB67_006559</name>
</gene>
<evidence type="ECO:0000313" key="1">
    <source>
        <dbReference type="EMBL" id="KAF6141114.1"/>
    </source>
</evidence>
<evidence type="ECO:0000313" key="2">
    <source>
        <dbReference type="Proteomes" id="UP000541444"/>
    </source>
</evidence>
<dbReference type="AlphaFoldDB" id="A0A7J7LF31"/>
<dbReference type="GO" id="GO:0005874">
    <property type="term" value="C:microtubule"/>
    <property type="evidence" value="ECO:0007669"/>
    <property type="project" value="InterPro"/>
</dbReference>
<dbReference type="PANTHER" id="PTHR31355:SF8">
    <property type="entry name" value="TORTIFOLIA1-LIKE PROTEIN 3"/>
    <property type="match status" value="1"/>
</dbReference>
<proteinExistence type="predicted"/>